<reference evidence="1 2" key="3">
    <citation type="journal article" date="2022" name="Microbiol. Spectr.">
        <title>Folding features and dynamics of 3D genome architecture in plant fungal pathogens.</title>
        <authorList>
            <person name="Xia C."/>
        </authorList>
    </citation>
    <scope>NUCLEOTIDE SEQUENCE [LARGE SCALE GENOMIC DNA]</scope>
    <source>
        <strain evidence="1 2">93-210</strain>
    </source>
</reference>
<reference evidence="2" key="2">
    <citation type="journal article" date="2018" name="Mol. Plant Microbe Interact.">
        <title>Genome sequence resources for the wheat stripe rust pathogen (Puccinia striiformis f. sp. tritici) and the barley stripe rust pathogen (Puccinia striiformis f. sp. hordei).</title>
        <authorList>
            <person name="Xia C."/>
            <person name="Wang M."/>
            <person name="Yin C."/>
            <person name="Cornejo O.E."/>
            <person name="Hulbert S.H."/>
            <person name="Chen X."/>
        </authorList>
    </citation>
    <scope>NUCLEOTIDE SEQUENCE [LARGE SCALE GENOMIC DNA]</scope>
    <source>
        <strain evidence="2">93-210</strain>
    </source>
</reference>
<reference evidence="2" key="1">
    <citation type="journal article" date="2018" name="BMC Genomics">
        <title>Genomic insights into host adaptation between the wheat stripe rust pathogen (Puccinia striiformis f. sp. tritici) and the barley stripe rust pathogen (Puccinia striiformis f. sp. hordei).</title>
        <authorList>
            <person name="Xia C."/>
            <person name="Wang M."/>
            <person name="Yin C."/>
            <person name="Cornejo O.E."/>
            <person name="Hulbert S.H."/>
            <person name="Chen X."/>
        </authorList>
    </citation>
    <scope>NUCLEOTIDE SEQUENCE [LARGE SCALE GENOMIC DNA]</scope>
    <source>
        <strain evidence="2">93-210</strain>
    </source>
</reference>
<gene>
    <name evidence="1" type="ORF">MJO28_002503</name>
</gene>
<keyword evidence="2" id="KW-1185">Reference proteome</keyword>
<sequence>MQFEMLFTFVPPVGVSSASPTITGSPQAGVIWPLGPSITPITGSTAGVSYIRRVLGDPSPSQTQSGNMAEPLPQVIGRAPSPSPPPPAATKRKPVRQKGC</sequence>
<protein>
    <submittedName>
        <fullName evidence="1">Uncharacterized protein</fullName>
    </submittedName>
</protein>
<dbReference type="EMBL" id="CM045867">
    <property type="protein sequence ID" value="KAI7958712.1"/>
    <property type="molecule type" value="Genomic_DNA"/>
</dbReference>
<comment type="caution">
    <text evidence="1">The sequence shown here is derived from an EMBL/GenBank/DDBJ whole genome shotgun (WGS) entry which is preliminary data.</text>
</comment>
<name>A0ACC0EQI3_9BASI</name>
<accession>A0ACC0EQI3</accession>
<evidence type="ECO:0000313" key="2">
    <source>
        <dbReference type="Proteomes" id="UP001060170"/>
    </source>
</evidence>
<evidence type="ECO:0000313" key="1">
    <source>
        <dbReference type="EMBL" id="KAI7958712.1"/>
    </source>
</evidence>
<proteinExistence type="predicted"/>
<organism evidence="1 2">
    <name type="scientific">Puccinia striiformis f. sp. tritici</name>
    <dbReference type="NCBI Taxonomy" id="168172"/>
    <lineage>
        <taxon>Eukaryota</taxon>
        <taxon>Fungi</taxon>
        <taxon>Dikarya</taxon>
        <taxon>Basidiomycota</taxon>
        <taxon>Pucciniomycotina</taxon>
        <taxon>Pucciniomycetes</taxon>
        <taxon>Pucciniales</taxon>
        <taxon>Pucciniaceae</taxon>
        <taxon>Puccinia</taxon>
    </lineage>
</organism>
<dbReference type="Proteomes" id="UP001060170">
    <property type="component" value="Chromosome 3"/>
</dbReference>